<comment type="caution">
    <text evidence="1">The sequence shown here is derived from an EMBL/GenBank/DDBJ whole genome shotgun (WGS) entry which is preliminary data.</text>
</comment>
<name>A0A0X3TTF7_9RHOB</name>
<dbReference type="Proteomes" id="UP000053690">
    <property type="component" value="Unassembled WGS sequence"/>
</dbReference>
<sequence length="77" mass="8565">MQEAASTFPKNLRREMEDDPAPVWKVYDFTIQHFAIDVSDRGANGISPVVNTNTICGYNFKATPSALLNGEQTMLDD</sequence>
<keyword evidence="2" id="KW-1185">Reference proteome</keyword>
<accession>A0A0X3TTF7</accession>
<organism evidence="1 2">
    <name type="scientific">Ruegeria profundi</name>
    <dbReference type="NCBI Taxonomy" id="1685378"/>
    <lineage>
        <taxon>Bacteria</taxon>
        <taxon>Pseudomonadati</taxon>
        <taxon>Pseudomonadota</taxon>
        <taxon>Alphaproteobacteria</taxon>
        <taxon>Rhodobacterales</taxon>
        <taxon>Roseobacteraceae</taxon>
        <taxon>Ruegeria</taxon>
    </lineage>
</organism>
<evidence type="ECO:0000313" key="2">
    <source>
        <dbReference type="Proteomes" id="UP000053690"/>
    </source>
</evidence>
<evidence type="ECO:0000313" key="1">
    <source>
        <dbReference type="EMBL" id="KUJ77756.1"/>
    </source>
</evidence>
<protein>
    <submittedName>
        <fullName evidence="1">Uncharacterized protein</fullName>
    </submittedName>
</protein>
<reference evidence="2" key="1">
    <citation type="submission" date="2015-12" db="EMBL/GenBank/DDBJ databases">
        <authorList>
            <person name="Zhang G."/>
            <person name="Stingl U."/>
        </authorList>
    </citation>
    <scope>NUCLEOTIDE SEQUENCE [LARGE SCALE GENOMIC DNA]</scope>
    <source>
        <strain evidence="2">ZGT108</strain>
    </source>
</reference>
<dbReference type="AlphaFoldDB" id="A0A0X3TTF7"/>
<gene>
    <name evidence="1" type="ORF">AVO44_15605</name>
</gene>
<proteinExistence type="predicted"/>
<dbReference type="EMBL" id="LQBP01000008">
    <property type="protein sequence ID" value="KUJ77756.1"/>
    <property type="molecule type" value="Genomic_DNA"/>
</dbReference>